<accession>A0AAJ6GZB0</accession>
<proteinExistence type="predicted"/>
<dbReference type="AlphaFoldDB" id="A0AAJ6GZB0"/>
<sequence>MLPATSQAPAGLFASFAQTAEPVHIQDVALVAVVEVFHEAA</sequence>
<dbReference type="RefSeq" id="WP_278185348.1">
    <property type="nucleotide sequence ID" value="NZ_CP127225.1"/>
</dbReference>
<dbReference type="Proteomes" id="UP001228059">
    <property type="component" value="Chromosome"/>
</dbReference>
<evidence type="ECO:0000313" key="1">
    <source>
        <dbReference type="EMBL" id="WIX07000.1"/>
    </source>
</evidence>
<protein>
    <submittedName>
        <fullName evidence="1">Uncharacterized protein</fullName>
    </submittedName>
</protein>
<reference evidence="1 2" key="1">
    <citation type="submission" date="2023-05" db="EMBL/GenBank/DDBJ databases">
        <title>Complete Genome Resource of Xanthomonas oryzae pv. leersiae Strain YNJC Isolated From Plateau Japonica Rice in Southwest China.</title>
        <authorList>
            <person name="Aa X."/>
            <person name="Mei L."/>
            <person name="Liu P."/>
            <person name="Yang Y."/>
            <person name="Tang C."/>
            <person name="Zhang F."/>
            <person name="Dong C."/>
            <person name="Wang B."/>
            <person name="Chen X."/>
            <person name="Dai L."/>
        </authorList>
    </citation>
    <scope>NUCLEOTIDE SEQUENCE [LARGE SCALE GENOMIC DNA]</scope>
    <source>
        <strain evidence="1 2">YNJC</strain>
    </source>
</reference>
<evidence type="ECO:0000313" key="2">
    <source>
        <dbReference type="Proteomes" id="UP001228059"/>
    </source>
</evidence>
<organism evidence="1 2">
    <name type="scientific">Xanthomonas oryzae pv. leersiae</name>
    <dbReference type="NCBI Taxonomy" id="3112258"/>
    <lineage>
        <taxon>Bacteria</taxon>
        <taxon>Pseudomonadati</taxon>
        <taxon>Pseudomonadota</taxon>
        <taxon>Gammaproteobacteria</taxon>
        <taxon>Lysobacterales</taxon>
        <taxon>Lysobacteraceae</taxon>
        <taxon>Xanthomonas</taxon>
    </lineage>
</organism>
<dbReference type="EMBL" id="CP127225">
    <property type="protein sequence ID" value="WIX07000.1"/>
    <property type="molecule type" value="Genomic_DNA"/>
</dbReference>
<name>A0AAJ6GZB0_9XANT</name>
<gene>
    <name evidence="1" type="ORF">QN060_02170</name>
</gene>